<comment type="caution">
    <text evidence="1">The sequence shown here is derived from an EMBL/GenBank/DDBJ whole genome shotgun (WGS) entry which is preliminary data.</text>
</comment>
<dbReference type="Proteomes" id="UP000887116">
    <property type="component" value="Unassembled WGS sequence"/>
</dbReference>
<gene>
    <name evidence="1" type="ORF">TNCT_617481</name>
</gene>
<protein>
    <submittedName>
        <fullName evidence="1">Uncharacterized protein</fullName>
    </submittedName>
</protein>
<dbReference type="EMBL" id="BMAO01026177">
    <property type="protein sequence ID" value="GFR07544.1"/>
    <property type="molecule type" value="Genomic_DNA"/>
</dbReference>
<proteinExistence type="predicted"/>
<evidence type="ECO:0000313" key="1">
    <source>
        <dbReference type="EMBL" id="GFR07544.1"/>
    </source>
</evidence>
<reference evidence="1" key="1">
    <citation type="submission" date="2020-07" db="EMBL/GenBank/DDBJ databases">
        <title>Multicomponent nature underlies the extraordinary mechanical properties of spider dragline silk.</title>
        <authorList>
            <person name="Kono N."/>
            <person name="Nakamura H."/>
            <person name="Mori M."/>
            <person name="Yoshida Y."/>
            <person name="Ohtoshi R."/>
            <person name="Malay A.D."/>
            <person name="Moran D.A.P."/>
            <person name="Tomita M."/>
            <person name="Numata K."/>
            <person name="Arakawa K."/>
        </authorList>
    </citation>
    <scope>NUCLEOTIDE SEQUENCE</scope>
</reference>
<sequence>MPKVLLIPVIRWPVVHVFLTKPSTAFNSLQLNSLPPVSIPELILQPPEQMTLPKKCLTDWEMNRDNIP</sequence>
<dbReference type="AlphaFoldDB" id="A0A8X6GQ15"/>
<accession>A0A8X6GQ15</accession>
<name>A0A8X6GQ15_TRICU</name>
<keyword evidence="2" id="KW-1185">Reference proteome</keyword>
<organism evidence="1 2">
    <name type="scientific">Trichonephila clavata</name>
    <name type="common">Joro spider</name>
    <name type="synonym">Nephila clavata</name>
    <dbReference type="NCBI Taxonomy" id="2740835"/>
    <lineage>
        <taxon>Eukaryota</taxon>
        <taxon>Metazoa</taxon>
        <taxon>Ecdysozoa</taxon>
        <taxon>Arthropoda</taxon>
        <taxon>Chelicerata</taxon>
        <taxon>Arachnida</taxon>
        <taxon>Araneae</taxon>
        <taxon>Araneomorphae</taxon>
        <taxon>Entelegynae</taxon>
        <taxon>Araneoidea</taxon>
        <taxon>Nephilidae</taxon>
        <taxon>Trichonephila</taxon>
    </lineage>
</organism>
<evidence type="ECO:0000313" key="2">
    <source>
        <dbReference type="Proteomes" id="UP000887116"/>
    </source>
</evidence>